<reference evidence="2 3" key="1">
    <citation type="submission" date="2019-09" db="EMBL/GenBank/DDBJ databases">
        <title>Genome Sequences of Streptomyces kaniharaensis ATCC 21070.</title>
        <authorList>
            <person name="Zhu W."/>
            <person name="De Crecy-Lagard V."/>
            <person name="Richards N.G."/>
        </authorList>
    </citation>
    <scope>NUCLEOTIDE SEQUENCE [LARGE SCALE GENOMIC DNA]</scope>
    <source>
        <strain evidence="2 3">SF-557</strain>
    </source>
</reference>
<accession>A0A6N7L4P9</accession>
<comment type="caution">
    <text evidence="2">The sequence shown here is derived from an EMBL/GenBank/DDBJ whole genome shotgun (WGS) entry which is preliminary data.</text>
</comment>
<feature type="transmembrane region" description="Helical" evidence="1">
    <location>
        <begin position="58"/>
        <end position="80"/>
    </location>
</feature>
<keyword evidence="1" id="KW-1133">Transmembrane helix</keyword>
<name>A0A6N7L4P9_9ACTN</name>
<protein>
    <submittedName>
        <fullName evidence="2">Uncharacterized protein</fullName>
    </submittedName>
</protein>
<evidence type="ECO:0000256" key="1">
    <source>
        <dbReference type="SAM" id="Phobius"/>
    </source>
</evidence>
<proteinExistence type="predicted"/>
<dbReference type="RefSeq" id="WP_153471640.1">
    <property type="nucleotide sequence ID" value="NZ_WBOF01000007.1"/>
</dbReference>
<evidence type="ECO:0000313" key="3">
    <source>
        <dbReference type="Proteomes" id="UP000450000"/>
    </source>
</evidence>
<organism evidence="2 3">
    <name type="scientific">Streptomyces kaniharaensis</name>
    <dbReference type="NCBI Taxonomy" id="212423"/>
    <lineage>
        <taxon>Bacteria</taxon>
        <taxon>Bacillati</taxon>
        <taxon>Actinomycetota</taxon>
        <taxon>Actinomycetes</taxon>
        <taxon>Kitasatosporales</taxon>
        <taxon>Streptomycetaceae</taxon>
        <taxon>Streptomyces</taxon>
    </lineage>
</organism>
<gene>
    <name evidence="2" type="ORF">F7Q99_38250</name>
</gene>
<dbReference type="Proteomes" id="UP000450000">
    <property type="component" value="Unassembled WGS sequence"/>
</dbReference>
<keyword evidence="3" id="KW-1185">Reference proteome</keyword>
<sequence length="84" mass="9101">MSGADTADRIPLLPELILPVTEFGYAWAAALAVACFVLAVVLVWVPVKHVVLRGLRDLVAQTALISFCWAALSIAFAYAWEISQ</sequence>
<feature type="transmembrane region" description="Helical" evidence="1">
    <location>
        <begin position="25"/>
        <end position="46"/>
    </location>
</feature>
<evidence type="ECO:0000313" key="2">
    <source>
        <dbReference type="EMBL" id="MQS17877.1"/>
    </source>
</evidence>
<dbReference type="AlphaFoldDB" id="A0A6N7L4P9"/>
<keyword evidence="1" id="KW-0812">Transmembrane</keyword>
<keyword evidence="1" id="KW-0472">Membrane</keyword>
<dbReference type="EMBL" id="WBOF01000007">
    <property type="protein sequence ID" value="MQS17877.1"/>
    <property type="molecule type" value="Genomic_DNA"/>
</dbReference>